<evidence type="ECO:0000313" key="7">
    <source>
        <dbReference type="EMBL" id="MDJ1372353.1"/>
    </source>
</evidence>
<keyword evidence="8" id="KW-1185">Reference proteome</keyword>
<dbReference type="InterPro" id="IPR047594">
    <property type="entry name" value="MoaC_bact/euk"/>
</dbReference>
<keyword evidence="5" id="KW-0456">Lyase</keyword>
<dbReference type="EC" id="4.6.1.17" evidence="3"/>
<evidence type="ECO:0000256" key="1">
    <source>
        <dbReference type="ARBA" id="ARBA00001637"/>
    </source>
</evidence>
<comment type="pathway">
    <text evidence="2">Cofactor biosynthesis; molybdopterin biosynthesis.</text>
</comment>
<dbReference type="PANTHER" id="PTHR22960:SF29">
    <property type="entry name" value="CYCLIC PYRANOPTERIN MONOPHOSPHATE SYNTHASE"/>
    <property type="match status" value="1"/>
</dbReference>
<dbReference type="RefSeq" id="WP_051267207.1">
    <property type="nucleotide sequence ID" value="NZ_CP028426.1"/>
</dbReference>
<dbReference type="InterPro" id="IPR050105">
    <property type="entry name" value="MoCo_biosynth_MoaA/MoaC"/>
</dbReference>
<sequence>MNDFTHLDRAGRVRMVDVTDKVPTVRSATARGFVRCSPEIVRALADQSVPKGDVFATARIAGIAAAKKTPELLPLAHVIGVHGAQVDVMLLDDGVSLRATIRTADRTGVEMEALTAVSVAALSIVDMVKGIDKGVSIERIELVEKTGGKSGMWRRPGDNTAPFTGAIPVIQHDPVED</sequence>
<dbReference type="InterPro" id="IPR036522">
    <property type="entry name" value="MoaC_sf"/>
</dbReference>
<evidence type="ECO:0000256" key="4">
    <source>
        <dbReference type="ARBA" id="ARBA00023150"/>
    </source>
</evidence>
<dbReference type="Gene3D" id="3.30.70.640">
    <property type="entry name" value="Molybdopterin cofactor biosynthesis C (MoaC) domain"/>
    <property type="match status" value="1"/>
</dbReference>
<reference evidence="7" key="2">
    <citation type="journal article" date="2022" name="Sci. Rep.">
        <title>In silico prediction of the enzymes involved in the degradation of the herbicide molinate by Gulosibacter molinativorax ON4T.</title>
        <authorList>
            <person name="Lopes A.R."/>
            <person name="Bunin E."/>
            <person name="Viana A.T."/>
            <person name="Froufe H."/>
            <person name="Munoz-Merida A."/>
            <person name="Pinho D."/>
            <person name="Figueiredo J."/>
            <person name="Barroso C."/>
            <person name="Vaz-Moreira I."/>
            <person name="Bellanger X."/>
            <person name="Egas C."/>
            <person name="Nunes O.C."/>
        </authorList>
    </citation>
    <scope>NUCLEOTIDE SEQUENCE</scope>
    <source>
        <strain evidence="7">ON4</strain>
    </source>
</reference>
<dbReference type="InterPro" id="IPR002820">
    <property type="entry name" value="Mopterin_CF_biosynth-C_dom"/>
</dbReference>
<reference evidence="7" key="1">
    <citation type="submission" date="2018-03" db="EMBL/GenBank/DDBJ databases">
        <authorList>
            <person name="Nunes O.C."/>
            <person name="Lopes A.R."/>
            <person name="Froufe H."/>
            <person name="Munoz-Merida A."/>
            <person name="Barroso C."/>
            <person name="Egas C."/>
        </authorList>
    </citation>
    <scope>NUCLEOTIDE SEQUENCE</scope>
    <source>
        <strain evidence="7">ON4</strain>
    </source>
</reference>
<dbReference type="PANTHER" id="PTHR22960">
    <property type="entry name" value="MOLYBDOPTERIN COFACTOR SYNTHESIS PROTEIN A"/>
    <property type="match status" value="1"/>
</dbReference>
<dbReference type="InterPro" id="IPR023045">
    <property type="entry name" value="MoaC"/>
</dbReference>
<organism evidence="7 8">
    <name type="scientific">Gulosibacter molinativorax</name>
    <dbReference type="NCBI Taxonomy" id="256821"/>
    <lineage>
        <taxon>Bacteria</taxon>
        <taxon>Bacillati</taxon>
        <taxon>Actinomycetota</taxon>
        <taxon>Actinomycetes</taxon>
        <taxon>Micrococcales</taxon>
        <taxon>Microbacteriaceae</taxon>
        <taxon>Gulosibacter</taxon>
    </lineage>
</organism>
<dbReference type="CDD" id="cd01420">
    <property type="entry name" value="MoaC_PE"/>
    <property type="match status" value="1"/>
</dbReference>
<comment type="catalytic activity">
    <reaction evidence="1">
        <text>(8S)-3',8-cyclo-7,8-dihydroguanosine 5'-triphosphate = cyclic pyranopterin phosphate + diphosphate</text>
        <dbReference type="Rhea" id="RHEA:49580"/>
        <dbReference type="ChEBI" id="CHEBI:33019"/>
        <dbReference type="ChEBI" id="CHEBI:59648"/>
        <dbReference type="ChEBI" id="CHEBI:131766"/>
        <dbReference type="EC" id="4.6.1.17"/>
    </reaction>
</comment>
<gene>
    <name evidence="7" type="primary">moaC</name>
    <name evidence="7" type="ORF">C7K25_13405</name>
</gene>
<dbReference type="Proteomes" id="UP001170379">
    <property type="component" value="Unassembled WGS sequence"/>
</dbReference>
<evidence type="ECO:0000259" key="6">
    <source>
        <dbReference type="Pfam" id="PF01967"/>
    </source>
</evidence>
<dbReference type="NCBIfam" id="TIGR00581">
    <property type="entry name" value="moaC"/>
    <property type="match status" value="1"/>
</dbReference>
<evidence type="ECO:0000256" key="3">
    <source>
        <dbReference type="ARBA" id="ARBA00012575"/>
    </source>
</evidence>
<name>A0ABT7CAX7_9MICO</name>
<feature type="domain" description="Molybdopterin cofactor biosynthesis C (MoaC)" evidence="6">
    <location>
        <begin position="15"/>
        <end position="148"/>
    </location>
</feature>
<evidence type="ECO:0000256" key="2">
    <source>
        <dbReference type="ARBA" id="ARBA00005046"/>
    </source>
</evidence>
<dbReference type="NCBIfam" id="NF006870">
    <property type="entry name" value="PRK09364.1"/>
    <property type="match status" value="1"/>
</dbReference>
<evidence type="ECO:0000256" key="5">
    <source>
        <dbReference type="ARBA" id="ARBA00023239"/>
    </source>
</evidence>
<dbReference type="SUPFAM" id="SSF55040">
    <property type="entry name" value="Molybdenum cofactor biosynthesis protein C, MoaC"/>
    <property type="match status" value="1"/>
</dbReference>
<protein>
    <recommendedName>
        <fullName evidence="3">cyclic pyranopterin monophosphate synthase</fullName>
        <ecNumber evidence="3">4.6.1.17</ecNumber>
    </recommendedName>
</protein>
<accession>A0ABT7CAX7</accession>
<dbReference type="EMBL" id="PXVD01000024">
    <property type="protein sequence ID" value="MDJ1372353.1"/>
    <property type="molecule type" value="Genomic_DNA"/>
</dbReference>
<evidence type="ECO:0000313" key="8">
    <source>
        <dbReference type="Proteomes" id="UP001170379"/>
    </source>
</evidence>
<comment type="caution">
    <text evidence="7">The sequence shown here is derived from an EMBL/GenBank/DDBJ whole genome shotgun (WGS) entry which is preliminary data.</text>
</comment>
<proteinExistence type="predicted"/>
<keyword evidence="4" id="KW-0501">Molybdenum cofactor biosynthesis</keyword>
<dbReference type="Pfam" id="PF01967">
    <property type="entry name" value="MoaC"/>
    <property type="match status" value="1"/>
</dbReference>